<sequence length="141" mass="14419">MTSIITDTSGLRTSQSVDSRYVAMLPASITASGIPASESRSRALTAPTGVGMAAKPCGTVLVEKVYDVDLRSTGQASCAAVRLLPIAGVFAGTGVAGVELVQGVTGVDGTKVSHPVRTNDRKAVNSGIPPRKGPPDWVNSR</sequence>
<keyword evidence="3" id="KW-1185">Reference proteome</keyword>
<dbReference type="EMBL" id="CP070496">
    <property type="protein sequence ID" value="QSB06059.1"/>
    <property type="molecule type" value="Genomic_DNA"/>
</dbReference>
<evidence type="ECO:0000256" key="1">
    <source>
        <dbReference type="SAM" id="MobiDB-lite"/>
    </source>
</evidence>
<name>A0A895XRU3_9ACTN</name>
<dbReference type="KEGG" id="nav:JQS30_03820"/>
<protein>
    <submittedName>
        <fullName evidence="2">Uncharacterized protein</fullName>
    </submittedName>
</protein>
<evidence type="ECO:0000313" key="2">
    <source>
        <dbReference type="EMBL" id="QSB06059.1"/>
    </source>
</evidence>
<dbReference type="RefSeq" id="WP_213172070.1">
    <property type="nucleotide sequence ID" value="NZ_CP070496.1"/>
</dbReference>
<feature type="region of interest" description="Disordered" evidence="1">
    <location>
        <begin position="108"/>
        <end position="141"/>
    </location>
</feature>
<evidence type="ECO:0000313" key="3">
    <source>
        <dbReference type="Proteomes" id="UP000662939"/>
    </source>
</evidence>
<dbReference type="Proteomes" id="UP000662939">
    <property type="component" value="Chromosome"/>
</dbReference>
<reference evidence="2" key="1">
    <citation type="submission" date="2021-02" db="EMBL/GenBank/DDBJ databases">
        <title>Natronoglycomyces albus gen. nov., sp. nov, a haloalkaliphilic actinobacterium from a soda solonchak soil.</title>
        <authorList>
            <person name="Sorokin D.Y."/>
            <person name="Khijniak T.V."/>
            <person name="Zakharycheva A.P."/>
            <person name="Boueva O.V."/>
            <person name="Ariskina E.V."/>
            <person name="Hahnke R.L."/>
            <person name="Bunk B."/>
            <person name="Sproer C."/>
            <person name="Schumann P."/>
            <person name="Evtushenko L.I."/>
            <person name="Kublanov I.V."/>
        </authorList>
    </citation>
    <scope>NUCLEOTIDE SEQUENCE</scope>
    <source>
        <strain evidence="2">DSM 106290</strain>
    </source>
</reference>
<gene>
    <name evidence="2" type="ORF">JQS30_03820</name>
</gene>
<dbReference type="AlphaFoldDB" id="A0A895XRU3"/>
<organism evidence="2 3">
    <name type="scientific">Natronoglycomyces albus</name>
    <dbReference type="NCBI Taxonomy" id="2811108"/>
    <lineage>
        <taxon>Bacteria</taxon>
        <taxon>Bacillati</taxon>
        <taxon>Actinomycetota</taxon>
        <taxon>Actinomycetes</taxon>
        <taxon>Glycomycetales</taxon>
        <taxon>Glycomycetaceae</taxon>
        <taxon>Natronoglycomyces</taxon>
    </lineage>
</organism>
<accession>A0A895XRU3</accession>
<proteinExistence type="predicted"/>